<proteinExistence type="predicted"/>
<gene>
    <name evidence="2" type="ORF">F0P94_03940</name>
</gene>
<dbReference type="EMBL" id="VTWT01000002">
    <property type="protein sequence ID" value="KAA9340589.1"/>
    <property type="molecule type" value="Genomic_DNA"/>
</dbReference>
<protein>
    <submittedName>
        <fullName evidence="2">Uncharacterized protein</fullName>
    </submittedName>
</protein>
<dbReference type="Gene3D" id="2.40.50.120">
    <property type="match status" value="1"/>
</dbReference>
<comment type="caution">
    <text evidence="2">The sequence shown here is derived from an EMBL/GenBank/DDBJ whole genome shotgun (WGS) entry which is preliminary data.</text>
</comment>
<sequence length="146" mass="17128">MKLIKLVFTITILMFAVSSWACTCTMTPIESHIKETKNIVIIEVVELLDTPEERIDYYFSKPDQSYRVKVRIITSYKGKLKTGELIDLDSEFSNCDIYFKDKQKYLLFLDKKKYKYSVRHCSYSESIENGDKNIVAIETVLKKDKK</sequence>
<feature type="chain" id="PRO_5024927203" evidence="1">
    <location>
        <begin position="22"/>
        <end position="146"/>
    </location>
</feature>
<dbReference type="InterPro" id="IPR008993">
    <property type="entry name" value="TIMP-like_OB-fold"/>
</dbReference>
<accession>A0A5N1J1Y0</accession>
<evidence type="ECO:0000313" key="2">
    <source>
        <dbReference type="EMBL" id="KAA9340589.1"/>
    </source>
</evidence>
<name>A0A5N1J1Y0_9BACT</name>
<dbReference type="Proteomes" id="UP000326570">
    <property type="component" value="Unassembled WGS sequence"/>
</dbReference>
<reference evidence="2 3" key="1">
    <citation type="submission" date="2019-09" db="EMBL/GenBank/DDBJ databases">
        <title>Genome sequence of Adhaeribacter sp. M2.</title>
        <authorList>
            <person name="Srinivasan S."/>
        </authorList>
    </citation>
    <scope>NUCLEOTIDE SEQUENCE [LARGE SCALE GENOMIC DNA]</scope>
    <source>
        <strain evidence="2 3">M2</strain>
    </source>
</reference>
<dbReference type="RefSeq" id="WP_150902501.1">
    <property type="nucleotide sequence ID" value="NZ_VTWT01000002.1"/>
</dbReference>
<keyword evidence="3" id="KW-1185">Reference proteome</keyword>
<feature type="signal peptide" evidence="1">
    <location>
        <begin position="1"/>
        <end position="21"/>
    </location>
</feature>
<dbReference type="SUPFAM" id="SSF50242">
    <property type="entry name" value="TIMP-like"/>
    <property type="match status" value="1"/>
</dbReference>
<evidence type="ECO:0000313" key="3">
    <source>
        <dbReference type="Proteomes" id="UP000326570"/>
    </source>
</evidence>
<organism evidence="2 3">
    <name type="scientific">Adhaeribacter soli</name>
    <dbReference type="NCBI Taxonomy" id="2607655"/>
    <lineage>
        <taxon>Bacteria</taxon>
        <taxon>Pseudomonadati</taxon>
        <taxon>Bacteroidota</taxon>
        <taxon>Cytophagia</taxon>
        <taxon>Cytophagales</taxon>
        <taxon>Hymenobacteraceae</taxon>
        <taxon>Adhaeribacter</taxon>
    </lineage>
</organism>
<evidence type="ECO:0000256" key="1">
    <source>
        <dbReference type="SAM" id="SignalP"/>
    </source>
</evidence>
<dbReference type="AlphaFoldDB" id="A0A5N1J1Y0"/>
<keyword evidence="1" id="KW-0732">Signal</keyword>